<dbReference type="AlphaFoldDB" id="R7US06"/>
<reference evidence="3" key="1">
    <citation type="submission" date="2012-12" db="EMBL/GenBank/DDBJ databases">
        <authorList>
            <person name="Hellsten U."/>
            <person name="Grimwood J."/>
            <person name="Chapman J.A."/>
            <person name="Shapiro H."/>
            <person name="Aerts A."/>
            <person name="Otillar R.P."/>
            <person name="Terry A.Y."/>
            <person name="Boore J.L."/>
            <person name="Simakov O."/>
            <person name="Marletaz F."/>
            <person name="Cho S.-J."/>
            <person name="Edsinger-Gonzales E."/>
            <person name="Havlak P."/>
            <person name="Kuo D.-H."/>
            <person name="Larsson T."/>
            <person name="Lv J."/>
            <person name="Arendt D."/>
            <person name="Savage R."/>
            <person name="Osoegawa K."/>
            <person name="de Jong P."/>
            <person name="Lindberg D.R."/>
            <person name="Seaver E.C."/>
            <person name="Weisblat D.A."/>
            <person name="Putnam N.H."/>
            <person name="Grigoriev I.V."/>
            <person name="Rokhsar D.S."/>
        </authorList>
    </citation>
    <scope>NUCLEOTIDE SEQUENCE</scope>
    <source>
        <strain evidence="3">I ESC-2004</strain>
    </source>
</reference>
<gene>
    <name evidence="1" type="ORF">CAPTEDRAFT_189324</name>
</gene>
<proteinExistence type="predicted"/>
<sequence length="170" mass="19461">MSYNSCMYNIHLHIKVILTDWLTLKKVQVYNRVPQRKCDLEIVNNTPAVLTECRCTIGDGTRLIQRGPKKIGGQDSEGIFFLNQDSIVDDIALDVGYQINDQDLYFVARLKWKTEDKAASFLSGFVQAKDVIDIDWGKVQGHEKYGDIQLKAECRQHFSKDGCEFVVELK</sequence>
<dbReference type="Proteomes" id="UP000014760">
    <property type="component" value="Unassembled WGS sequence"/>
</dbReference>
<reference evidence="2" key="3">
    <citation type="submission" date="2015-06" db="UniProtKB">
        <authorList>
            <consortium name="EnsemblMetazoa"/>
        </authorList>
    </citation>
    <scope>IDENTIFICATION</scope>
</reference>
<organism evidence="1">
    <name type="scientific">Capitella teleta</name>
    <name type="common">Polychaete worm</name>
    <dbReference type="NCBI Taxonomy" id="283909"/>
    <lineage>
        <taxon>Eukaryota</taxon>
        <taxon>Metazoa</taxon>
        <taxon>Spiralia</taxon>
        <taxon>Lophotrochozoa</taxon>
        <taxon>Annelida</taxon>
        <taxon>Polychaeta</taxon>
        <taxon>Sedentaria</taxon>
        <taxon>Scolecida</taxon>
        <taxon>Capitellidae</taxon>
        <taxon>Capitella</taxon>
    </lineage>
</organism>
<evidence type="ECO:0000313" key="2">
    <source>
        <dbReference type="EnsemblMetazoa" id="CapteP189324"/>
    </source>
</evidence>
<dbReference type="EMBL" id="AMQN01001225">
    <property type="status" value="NOT_ANNOTATED_CDS"/>
    <property type="molecule type" value="Genomic_DNA"/>
</dbReference>
<dbReference type="EMBL" id="KB300511">
    <property type="protein sequence ID" value="ELU06692.1"/>
    <property type="molecule type" value="Genomic_DNA"/>
</dbReference>
<keyword evidence="3" id="KW-1185">Reference proteome</keyword>
<evidence type="ECO:0000313" key="1">
    <source>
        <dbReference type="EMBL" id="ELU06692.1"/>
    </source>
</evidence>
<dbReference type="HOGENOM" id="CLU_1572080_0_0_1"/>
<evidence type="ECO:0000313" key="3">
    <source>
        <dbReference type="Proteomes" id="UP000014760"/>
    </source>
</evidence>
<dbReference type="EnsemblMetazoa" id="CapteT189324">
    <property type="protein sequence ID" value="CapteP189324"/>
    <property type="gene ID" value="CapteG189324"/>
</dbReference>
<reference evidence="1 3" key="2">
    <citation type="journal article" date="2013" name="Nature">
        <title>Insights into bilaterian evolution from three spiralian genomes.</title>
        <authorList>
            <person name="Simakov O."/>
            <person name="Marletaz F."/>
            <person name="Cho S.J."/>
            <person name="Edsinger-Gonzales E."/>
            <person name="Havlak P."/>
            <person name="Hellsten U."/>
            <person name="Kuo D.H."/>
            <person name="Larsson T."/>
            <person name="Lv J."/>
            <person name="Arendt D."/>
            <person name="Savage R."/>
            <person name="Osoegawa K."/>
            <person name="de Jong P."/>
            <person name="Grimwood J."/>
            <person name="Chapman J.A."/>
            <person name="Shapiro H."/>
            <person name="Aerts A."/>
            <person name="Otillar R.P."/>
            <person name="Terry A.Y."/>
            <person name="Boore J.L."/>
            <person name="Grigoriev I.V."/>
            <person name="Lindberg D.R."/>
            <person name="Seaver E.C."/>
            <person name="Weisblat D.A."/>
            <person name="Putnam N.H."/>
            <person name="Rokhsar D.S."/>
        </authorList>
    </citation>
    <scope>NUCLEOTIDE SEQUENCE</scope>
    <source>
        <strain evidence="1 3">I ESC-2004</strain>
    </source>
</reference>
<accession>R7US06</accession>
<protein>
    <submittedName>
        <fullName evidence="1 2">Uncharacterized protein</fullName>
    </submittedName>
</protein>
<name>R7US06_CAPTE</name>